<keyword evidence="1" id="KW-0723">Serine/threonine-protein kinase</keyword>
<dbReference type="Gene3D" id="3.30.565.10">
    <property type="entry name" value="Histidine kinase-like ATPase, C-terminal domain"/>
    <property type="match status" value="1"/>
</dbReference>
<feature type="domain" description="Histidine kinase/HSP90-like ATPase" evidence="2">
    <location>
        <begin position="20"/>
        <end position="138"/>
    </location>
</feature>
<dbReference type="GO" id="GO:0004674">
    <property type="term" value="F:protein serine/threonine kinase activity"/>
    <property type="evidence" value="ECO:0007669"/>
    <property type="project" value="UniProtKB-KW"/>
</dbReference>
<dbReference type="InterPro" id="IPR050267">
    <property type="entry name" value="Anti-sigma-factor_SerPK"/>
</dbReference>
<accession>A0A2G3PQA7</accession>
<organism evidence="3 4">
    <name type="scientific">Williamsia marianensis</name>
    <dbReference type="NCBI Taxonomy" id="85044"/>
    <lineage>
        <taxon>Bacteria</taxon>
        <taxon>Bacillati</taxon>
        <taxon>Actinomycetota</taxon>
        <taxon>Actinomycetes</taxon>
        <taxon>Mycobacteriales</taxon>
        <taxon>Nocardiaceae</taxon>
        <taxon>Williamsia</taxon>
    </lineage>
</organism>
<evidence type="ECO:0000313" key="4">
    <source>
        <dbReference type="Proteomes" id="UP000225108"/>
    </source>
</evidence>
<protein>
    <submittedName>
        <fullName evidence="3">Anti-sigma regulatory factor</fullName>
    </submittedName>
</protein>
<dbReference type="Proteomes" id="UP000225108">
    <property type="component" value="Unassembled WGS sequence"/>
</dbReference>
<name>A0A2G3PQA7_WILMA</name>
<dbReference type="EMBL" id="PEBD01000004">
    <property type="protein sequence ID" value="PHV67951.1"/>
    <property type="molecule type" value="Genomic_DNA"/>
</dbReference>
<dbReference type="InterPro" id="IPR036890">
    <property type="entry name" value="HATPase_C_sf"/>
</dbReference>
<reference evidence="3 4" key="1">
    <citation type="submission" date="2017-10" db="EMBL/GenBank/DDBJ databases">
        <title>The draft genome sequence of Williamsia sp. BULT 1.1 isolated from the semi-arid grassland soils from South Africa.</title>
        <authorList>
            <person name="Kabwe M.H."/>
            <person name="Govender N."/>
            <person name="Mutseka Lunga P."/>
            <person name="Vikram S."/>
            <person name="Makhalanyane T.P."/>
        </authorList>
    </citation>
    <scope>NUCLEOTIDE SEQUENCE [LARGE SCALE GENOMIC DNA]</scope>
    <source>
        <strain evidence="3 4">BULT 1.1</strain>
    </source>
</reference>
<evidence type="ECO:0000259" key="2">
    <source>
        <dbReference type="Pfam" id="PF13581"/>
    </source>
</evidence>
<proteinExistence type="predicted"/>
<gene>
    <name evidence="3" type="ORF">CSW57_01300</name>
</gene>
<sequence length="150" mass="16383">MSLQPVADSYDDTAFSRLDVPATAAGASHLRQEFSRWLNENFAISDEHLYAIVLAAYEALANAAEHAYVGDPHPGTMSIEAHHSPSSAHLSVTVSDRGQWRPPAHNRFRGRGIPLIRALCDRPVFVKEASGTTLTLEWVQVRAYSLSSAG</sequence>
<dbReference type="RefSeq" id="WP_099381127.1">
    <property type="nucleotide sequence ID" value="NZ_PEBD01000004.1"/>
</dbReference>
<dbReference type="Pfam" id="PF13581">
    <property type="entry name" value="HATPase_c_2"/>
    <property type="match status" value="1"/>
</dbReference>
<keyword evidence="1" id="KW-0808">Transferase</keyword>
<evidence type="ECO:0000256" key="1">
    <source>
        <dbReference type="ARBA" id="ARBA00022527"/>
    </source>
</evidence>
<dbReference type="InterPro" id="IPR003594">
    <property type="entry name" value="HATPase_dom"/>
</dbReference>
<dbReference type="SUPFAM" id="SSF55874">
    <property type="entry name" value="ATPase domain of HSP90 chaperone/DNA topoisomerase II/histidine kinase"/>
    <property type="match status" value="1"/>
</dbReference>
<dbReference type="PANTHER" id="PTHR35526">
    <property type="entry name" value="ANTI-SIGMA-F FACTOR RSBW-RELATED"/>
    <property type="match status" value="1"/>
</dbReference>
<dbReference type="AlphaFoldDB" id="A0A2G3PQA7"/>
<dbReference type="PANTHER" id="PTHR35526:SF3">
    <property type="entry name" value="ANTI-SIGMA-F FACTOR RSBW"/>
    <property type="match status" value="1"/>
</dbReference>
<comment type="caution">
    <text evidence="3">The sequence shown here is derived from an EMBL/GenBank/DDBJ whole genome shotgun (WGS) entry which is preliminary data.</text>
</comment>
<evidence type="ECO:0000313" key="3">
    <source>
        <dbReference type="EMBL" id="PHV67951.1"/>
    </source>
</evidence>
<dbReference type="CDD" id="cd16936">
    <property type="entry name" value="HATPase_RsbW-like"/>
    <property type="match status" value="1"/>
</dbReference>
<keyword evidence="1" id="KW-0418">Kinase</keyword>